<evidence type="ECO:0000259" key="5">
    <source>
        <dbReference type="Pfam" id="PF03972"/>
    </source>
</evidence>
<keyword evidence="2" id="KW-0285">Flavoprotein</keyword>
<dbReference type="SUPFAM" id="SSF103378">
    <property type="entry name" value="2-methylcitrate dehydratase PrpD"/>
    <property type="match status" value="1"/>
</dbReference>
<dbReference type="InterPro" id="IPR036188">
    <property type="entry name" value="FAD/NAD-bd_sf"/>
</dbReference>
<dbReference type="InterPro" id="IPR045336">
    <property type="entry name" value="MmgE_PrpD_N"/>
</dbReference>
<dbReference type="SUPFAM" id="SSF56425">
    <property type="entry name" value="Succinate dehydrogenase/fumarate reductase flavoprotein, catalytic domain"/>
    <property type="match status" value="1"/>
</dbReference>
<dbReference type="Pfam" id="PF03972">
    <property type="entry name" value="MmgE_PrpD_N"/>
    <property type="match status" value="1"/>
</dbReference>
<keyword evidence="3" id="KW-0560">Oxidoreductase</keyword>
<dbReference type="InterPro" id="IPR042188">
    <property type="entry name" value="MmgE/PrpD_sf_2"/>
</dbReference>
<evidence type="ECO:0000256" key="1">
    <source>
        <dbReference type="ARBA" id="ARBA00006174"/>
    </source>
</evidence>
<comment type="similarity">
    <text evidence="1">Belongs to the PrpD family.</text>
</comment>
<dbReference type="InterPro" id="IPR003953">
    <property type="entry name" value="FAD-dep_OxRdtase_2_FAD-bd"/>
</dbReference>
<dbReference type="PANTHER" id="PTHR16943">
    <property type="entry name" value="2-METHYLCITRATE DEHYDRATASE-RELATED"/>
    <property type="match status" value="1"/>
</dbReference>
<dbReference type="InterPro" id="IPR042183">
    <property type="entry name" value="MmgE/PrpD_sf_1"/>
</dbReference>
<dbReference type="EMBL" id="JAVHUY010000048">
    <property type="protein sequence ID" value="MDQ7909917.1"/>
    <property type="molecule type" value="Genomic_DNA"/>
</dbReference>
<dbReference type="InterPro" id="IPR036148">
    <property type="entry name" value="MmgE/PrpD_sf"/>
</dbReference>
<dbReference type="Gene3D" id="3.50.50.60">
    <property type="entry name" value="FAD/NAD(P)-binding domain"/>
    <property type="match status" value="1"/>
</dbReference>
<sequence>MTGYDADVVVVGFGGAGAAAALSAAEHGAEVLVVDRDTRGGNTALSGGSLRLRPDVERAARYLSTLSLDRKAAAVHRSMLDGCLDLGRWLVRLGAEIEEMNDAFVTNTLPRVLASPYPTIAGSEALGPRFRVRGRAGQSGGDAVWELLRDAVLRHPRITVRTPAVAVELVRAGELGRVDGVRLRETDGVRAVRARHGVVLACGGFEYDRRLQQNYLGFSLPAFGWPGGNDGSGVRLAQGVGAALWHMTSIASVLGYQLPGLEAAVRHSMPDLGYIYVDQECARFVDETGVDFHAIPMDLLRMNPRTFRRDRMPSFLVFDETTRAAGPIADTYLTPYRDEFRWSRDNRAEIEHGWIAAAETPRELAAALGLDPEALAATVERYNAGAAAGTDPLGRAAGDLRPLRGPFYGVALWPCLINTQGGPRRDATCRILDPGGEPIPGLFGAGELGSMWTQLYPGAGNLTEAIVTGRTAGAAAAEALAPANGKTPATDTGAPAVTDALAAFVAGLRAGDLPDTALRAARRCVLDQLGCAVFGSTLPWSALVRDYVRDEGSAPRALVWGSGLRASATLAALANATAGHAFEIDDLHAGACFHPGAVTLPVATAVAQACGPLSGADWLAAVVAGYEVGARVGLALGIDHFLAGHHPQGTVGVFAAAATAARALGLDAAATADAFGIAASMSAGLMAAQEGGMVKRLHSGHAAASGVQAALLARRGFTGIKSVLEVPFGGFLSTMGGDQAKLRASVAGLGTTWEIEQVGFKAYASCATNHTSIEAVELLLARHRLTAADVARVEVHVTSDAAIHGGYEYLGREVIEAQMSLKYAVALLLTFGTVEAAHFRDGVIAREDLVALAKSVDVVGDPGIDALGEARRFTAWARIETVDGREFRQEVDDRKGDPSRPLSDDDLERKFRDLLAAAGSPHADRILRLVGDLPRLGDVAELAVLLGGEGA</sequence>
<dbReference type="Gene3D" id="1.10.4100.10">
    <property type="entry name" value="2-methylcitrate dehydratase PrpD"/>
    <property type="match status" value="1"/>
</dbReference>
<dbReference type="Pfam" id="PF00890">
    <property type="entry name" value="FAD_binding_2"/>
    <property type="match status" value="1"/>
</dbReference>
<feature type="domain" description="MmgE/PrpD C-terminal" evidence="6">
    <location>
        <begin position="763"/>
        <end position="925"/>
    </location>
</feature>
<accession>A0ABU0ZTW0</accession>
<dbReference type="SUPFAM" id="SSF51905">
    <property type="entry name" value="FAD/NAD(P)-binding domain"/>
    <property type="match status" value="1"/>
</dbReference>
<dbReference type="InterPro" id="IPR045337">
    <property type="entry name" value="MmgE_PrpD_C"/>
</dbReference>
<protein>
    <submittedName>
        <fullName evidence="7">MmgE/PrpD family protein</fullName>
    </submittedName>
</protein>
<evidence type="ECO:0000259" key="6">
    <source>
        <dbReference type="Pfam" id="PF19305"/>
    </source>
</evidence>
<proteinExistence type="inferred from homology"/>
<feature type="domain" description="FAD-dependent oxidoreductase 2 FAD-binding" evidence="4">
    <location>
        <begin position="7"/>
        <end position="461"/>
    </location>
</feature>
<dbReference type="InterPro" id="IPR005656">
    <property type="entry name" value="MmgE_PrpD"/>
</dbReference>
<name>A0ABU0ZTW0_9ACTN</name>
<dbReference type="PANTHER" id="PTHR16943:SF8">
    <property type="entry name" value="2-METHYLCITRATE DEHYDRATASE"/>
    <property type="match status" value="1"/>
</dbReference>
<dbReference type="Gene3D" id="3.90.700.10">
    <property type="entry name" value="Succinate dehydrogenase/fumarate reductase flavoprotein, catalytic domain"/>
    <property type="match status" value="1"/>
</dbReference>
<evidence type="ECO:0000259" key="4">
    <source>
        <dbReference type="Pfam" id="PF00890"/>
    </source>
</evidence>
<comment type="caution">
    <text evidence="7">The sequence shown here is derived from an EMBL/GenBank/DDBJ whole genome shotgun (WGS) entry which is preliminary data.</text>
</comment>
<dbReference type="Proteomes" id="UP001230908">
    <property type="component" value="Unassembled WGS sequence"/>
</dbReference>
<organism evidence="7 8">
    <name type="scientific">Phytohabitans maris</name>
    <dbReference type="NCBI Taxonomy" id="3071409"/>
    <lineage>
        <taxon>Bacteria</taxon>
        <taxon>Bacillati</taxon>
        <taxon>Actinomycetota</taxon>
        <taxon>Actinomycetes</taxon>
        <taxon>Micromonosporales</taxon>
        <taxon>Micromonosporaceae</taxon>
    </lineage>
</organism>
<keyword evidence="8" id="KW-1185">Reference proteome</keyword>
<reference evidence="7 8" key="1">
    <citation type="submission" date="2023-08" db="EMBL/GenBank/DDBJ databases">
        <title>Phytohabitans sansha sp. nov., isolated from marine sediment.</title>
        <authorList>
            <person name="Zhao Y."/>
            <person name="Yi K."/>
        </authorList>
    </citation>
    <scope>NUCLEOTIDE SEQUENCE [LARGE SCALE GENOMIC DNA]</scope>
    <source>
        <strain evidence="7 8">ZYX-F-186</strain>
    </source>
</reference>
<dbReference type="InterPro" id="IPR027477">
    <property type="entry name" value="Succ_DH/fumarate_Rdtase_cat_sf"/>
</dbReference>
<evidence type="ECO:0000313" key="7">
    <source>
        <dbReference type="EMBL" id="MDQ7909917.1"/>
    </source>
</evidence>
<evidence type="ECO:0000313" key="8">
    <source>
        <dbReference type="Proteomes" id="UP001230908"/>
    </source>
</evidence>
<gene>
    <name evidence="7" type="ORF">RB614_36010</name>
</gene>
<evidence type="ECO:0000256" key="2">
    <source>
        <dbReference type="ARBA" id="ARBA00022630"/>
    </source>
</evidence>
<evidence type="ECO:0000256" key="3">
    <source>
        <dbReference type="ARBA" id="ARBA00023002"/>
    </source>
</evidence>
<dbReference type="Gene3D" id="3.30.1330.120">
    <property type="entry name" value="2-methylcitrate dehydratase PrpD"/>
    <property type="match status" value="1"/>
</dbReference>
<dbReference type="Pfam" id="PF19305">
    <property type="entry name" value="MmgE_PrpD_C"/>
    <property type="match status" value="1"/>
</dbReference>
<dbReference type="RefSeq" id="WP_308717171.1">
    <property type="nucleotide sequence ID" value="NZ_JAVHUY010000048.1"/>
</dbReference>
<feature type="domain" description="MmgE/PrpD N-terminal" evidence="5">
    <location>
        <begin position="500"/>
        <end position="741"/>
    </location>
</feature>